<evidence type="ECO:0000256" key="1">
    <source>
        <dbReference type="ARBA" id="ARBA00004651"/>
    </source>
</evidence>
<dbReference type="Pfam" id="PF03706">
    <property type="entry name" value="LPG_synthase_TM"/>
    <property type="match status" value="1"/>
</dbReference>
<keyword evidence="2" id="KW-1003">Cell membrane</keyword>
<keyword evidence="8" id="KW-1185">Reference proteome</keyword>
<evidence type="ECO:0000256" key="5">
    <source>
        <dbReference type="ARBA" id="ARBA00023136"/>
    </source>
</evidence>
<dbReference type="Proteomes" id="UP001409291">
    <property type="component" value="Unassembled WGS sequence"/>
</dbReference>
<feature type="transmembrane region" description="Helical" evidence="6">
    <location>
        <begin position="152"/>
        <end position="170"/>
    </location>
</feature>
<dbReference type="PANTHER" id="PTHR39087:SF2">
    <property type="entry name" value="UPF0104 MEMBRANE PROTEIN MJ1595"/>
    <property type="match status" value="1"/>
</dbReference>
<keyword evidence="5 6" id="KW-0472">Membrane</keyword>
<feature type="transmembrane region" description="Helical" evidence="6">
    <location>
        <begin position="225"/>
        <end position="250"/>
    </location>
</feature>
<evidence type="ECO:0000256" key="2">
    <source>
        <dbReference type="ARBA" id="ARBA00022475"/>
    </source>
</evidence>
<reference evidence="7 8" key="1">
    <citation type="submission" date="2024-04" db="EMBL/GenBank/DDBJ databases">
        <title>WGS of bacteria from Torrens River.</title>
        <authorList>
            <person name="Wyrsch E.R."/>
            <person name="Drigo B."/>
        </authorList>
    </citation>
    <scope>NUCLEOTIDE SEQUENCE [LARGE SCALE GENOMIC DNA]</scope>
    <source>
        <strain evidence="7 8">TWI391</strain>
    </source>
</reference>
<feature type="transmembrane region" description="Helical" evidence="6">
    <location>
        <begin position="6"/>
        <end position="26"/>
    </location>
</feature>
<comment type="caution">
    <text evidence="7">The sequence shown here is derived from an EMBL/GenBank/DDBJ whole genome shotgun (WGS) entry which is preliminary data.</text>
</comment>
<feature type="transmembrane region" description="Helical" evidence="6">
    <location>
        <begin position="287"/>
        <end position="307"/>
    </location>
</feature>
<evidence type="ECO:0000256" key="6">
    <source>
        <dbReference type="SAM" id="Phobius"/>
    </source>
</evidence>
<keyword evidence="4 6" id="KW-1133">Transmembrane helix</keyword>
<dbReference type="PANTHER" id="PTHR39087">
    <property type="entry name" value="UPF0104 MEMBRANE PROTEIN MJ1595"/>
    <property type="match status" value="1"/>
</dbReference>
<organism evidence="7 8">
    <name type="scientific">Sphingobacterium kitahiroshimense</name>
    <dbReference type="NCBI Taxonomy" id="470446"/>
    <lineage>
        <taxon>Bacteria</taxon>
        <taxon>Pseudomonadati</taxon>
        <taxon>Bacteroidota</taxon>
        <taxon>Sphingobacteriia</taxon>
        <taxon>Sphingobacteriales</taxon>
        <taxon>Sphingobacteriaceae</taxon>
        <taxon>Sphingobacterium</taxon>
    </lineage>
</organism>
<feature type="transmembrane region" description="Helical" evidence="6">
    <location>
        <begin position="313"/>
        <end position="330"/>
    </location>
</feature>
<feature type="transmembrane region" description="Helical" evidence="6">
    <location>
        <begin position="120"/>
        <end position="146"/>
    </location>
</feature>
<name>A0ABV0BXS1_9SPHI</name>
<evidence type="ECO:0000256" key="4">
    <source>
        <dbReference type="ARBA" id="ARBA00022989"/>
    </source>
</evidence>
<dbReference type="RefSeq" id="WP_132767670.1">
    <property type="nucleotide sequence ID" value="NZ_JAOQNK010000001.1"/>
</dbReference>
<protein>
    <submittedName>
        <fullName evidence="7">Lysylphosphatidylglycerol synthase transmembrane domain-containing protein</fullName>
    </submittedName>
</protein>
<proteinExistence type="predicted"/>
<dbReference type="EMBL" id="JBDJNQ010000009">
    <property type="protein sequence ID" value="MEN5379302.1"/>
    <property type="molecule type" value="Genomic_DNA"/>
</dbReference>
<sequence>MMKNIYKLIFLIIGIATLAYMIFSIGPVNIWNNLLQTGWWFVPILLSWLVIYVMNAFAFKSIIEEPNVPETKLPFIKILQLTVSGYSINYVTPFVALGGEPYRIMELKPHLGEAKASSSVLLYGMVHILSHIVFWLVSIFLILAVVPLSASMLIVCLFILFFGLGIFWSFSKIYKRGFTVTIVRFFQKIPFVGKYARTFYEDKKTVLEHVDQQIQDLYTQRRPQFFVALFWEFFARVVGCAELYFIGVALGLDMSVIQAFIVSSGSSLFANLIFFLPMQLGTREGGLAMAVTSIGFPASVGIFMGLATRIREIIWIGIGLIWMSIVRKDYKLR</sequence>
<comment type="subcellular location">
    <subcellularLocation>
        <location evidence="1">Cell membrane</location>
        <topology evidence="1">Multi-pass membrane protein</topology>
    </subcellularLocation>
</comment>
<evidence type="ECO:0000313" key="8">
    <source>
        <dbReference type="Proteomes" id="UP001409291"/>
    </source>
</evidence>
<evidence type="ECO:0000256" key="3">
    <source>
        <dbReference type="ARBA" id="ARBA00022692"/>
    </source>
</evidence>
<accession>A0ABV0BXS1</accession>
<keyword evidence="3 6" id="KW-0812">Transmembrane</keyword>
<feature type="transmembrane region" description="Helical" evidence="6">
    <location>
        <begin position="38"/>
        <end position="58"/>
    </location>
</feature>
<dbReference type="InterPro" id="IPR022791">
    <property type="entry name" value="L-PG_synthase/AglD"/>
</dbReference>
<feature type="transmembrane region" description="Helical" evidence="6">
    <location>
        <begin position="256"/>
        <end position="275"/>
    </location>
</feature>
<gene>
    <name evidence="7" type="ORF">ABE541_18700</name>
</gene>
<evidence type="ECO:0000313" key="7">
    <source>
        <dbReference type="EMBL" id="MEN5379302.1"/>
    </source>
</evidence>